<feature type="non-terminal residue" evidence="2">
    <location>
        <position position="92"/>
    </location>
</feature>
<feature type="compositionally biased region" description="Polar residues" evidence="1">
    <location>
        <begin position="74"/>
        <end position="92"/>
    </location>
</feature>
<evidence type="ECO:0000313" key="2">
    <source>
        <dbReference type="EMBL" id="MCD7467381.1"/>
    </source>
</evidence>
<evidence type="ECO:0000313" key="3">
    <source>
        <dbReference type="Proteomes" id="UP000823775"/>
    </source>
</evidence>
<comment type="caution">
    <text evidence="2">The sequence shown here is derived from an EMBL/GenBank/DDBJ whole genome shotgun (WGS) entry which is preliminary data.</text>
</comment>
<name>A0ABS8T7K7_DATST</name>
<organism evidence="2 3">
    <name type="scientific">Datura stramonium</name>
    <name type="common">Jimsonweed</name>
    <name type="synonym">Common thornapple</name>
    <dbReference type="NCBI Taxonomy" id="4076"/>
    <lineage>
        <taxon>Eukaryota</taxon>
        <taxon>Viridiplantae</taxon>
        <taxon>Streptophyta</taxon>
        <taxon>Embryophyta</taxon>
        <taxon>Tracheophyta</taxon>
        <taxon>Spermatophyta</taxon>
        <taxon>Magnoliopsida</taxon>
        <taxon>eudicotyledons</taxon>
        <taxon>Gunneridae</taxon>
        <taxon>Pentapetalae</taxon>
        <taxon>asterids</taxon>
        <taxon>lamiids</taxon>
        <taxon>Solanales</taxon>
        <taxon>Solanaceae</taxon>
        <taxon>Solanoideae</taxon>
        <taxon>Datureae</taxon>
        <taxon>Datura</taxon>
    </lineage>
</organism>
<sequence>MHSHGNIPQSNYHSNYSAADHNVGTSYGGSYGSAIGESYSRGPDEFTNLDLGLKYNKEQYGKILEMLNKDAGQNRDSSQISQENHTISANAT</sequence>
<proteinExistence type="predicted"/>
<keyword evidence="3" id="KW-1185">Reference proteome</keyword>
<evidence type="ECO:0000256" key="1">
    <source>
        <dbReference type="SAM" id="MobiDB-lite"/>
    </source>
</evidence>
<reference evidence="2 3" key="1">
    <citation type="journal article" date="2021" name="BMC Genomics">
        <title>Datura genome reveals duplications of psychoactive alkaloid biosynthetic genes and high mutation rate following tissue culture.</title>
        <authorList>
            <person name="Rajewski A."/>
            <person name="Carter-House D."/>
            <person name="Stajich J."/>
            <person name="Litt A."/>
        </authorList>
    </citation>
    <scope>NUCLEOTIDE SEQUENCE [LARGE SCALE GENOMIC DNA]</scope>
    <source>
        <strain evidence="2">AR-01</strain>
    </source>
</reference>
<protein>
    <submittedName>
        <fullName evidence="2">Uncharacterized protein</fullName>
    </submittedName>
</protein>
<feature type="region of interest" description="Disordered" evidence="1">
    <location>
        <begin position="71"/>
        <end position="92"/>
    </location>
</feature>
<dbReference type="EMBL" id="JACEIK010001224">
    <property type="protein sequence ID" value="MCD7467381.1"/>
    <property type="molecule type" value="Genomic_DNA"/>
</dbReference>
<accession>A0ABS8T7K7</accession>
<feature type="region of interest" description="Disordered" evidence="1">
    <location>
        <begin position="1"/>
        <end position="23"/>
    </location>
</feature>
<feature type="compositionally biased region" description="Polar residues" evidence="1">
    <location>
        <begin position="1"/>
        <end position="17"/>
    </location>
</feature>
<gene>
    <name evidence="2" type="ORF">HAX54_004792</name>
</gene>
<dbReference type="Proteomes" id="UP000823775">
    <property type="component" value="Unassembled WGS sequence"/>
</dbReference>